<comment type="pathway">
    <text evidence="1 7">Cofactor biosynthesis; tetrahydrofolate biosynthesis; 5,6,7,8-tetrahydrofolate from 7,8-dihydrofolate: step 1/1.</text>
</comment>
<evidence type="ECO:0000313" key="9">
    <source>
        <dbReference type="EMBL" id="MFC4411300.1"/>
    </source>
</evidence>
<keyword evidence="5 7" id="KW-0521">NADP</keyword>
<dbReference type="PROSITE" id="PS51330">
    <property type="entry name" value="DHFR_2"/>
    <property type="match status" value="1"/>
</dbReference>
<dbReference type="Pfam" id="PF00186">
    <property type="entry name" value="DHFR_1"/>
    <property type="match status" value="1"/>
</dbReference>
<dbReference type="Gene3D" id="3.40.430.10">
    <property type="entry name" value="Dihydrofolate Reductase, subunit A"/>
    <property type="match status" value="1"/>
</dbReference>
<dbReference type="CDD" id="cd00209">
    <property type="entry name" value="DHFR"/>
    <property type="match status" value="1"/>
</dbReference>
<comment type="caution">
    <text evidence="9">The sequence shown here is derived from an EMBL/GenBank/DDBJ whole genome shotgun (WGS) entry which is preliminary data.</text>
</comment>
<evidence type="ECO:0000256" key="1">
    <source>
        <dbReference type="ARBA" id="ARBA00004903"/>
    </source>
</evidence>
<dbReference type="PANTHER" id="PTHR48069:SF3">
    <property type="entry name" value="DIHYDROFOLATE REDUCTASE"/>
    <property type="match status" value="1"/>
</dbReference>
<sequence length="160" mass="18393">MISLIVAHDVNFVMGKDNKMPWHIREDLAYFKKMTMGKAMVMGRKTFESIGKALPGRLTVIVTRNPNYEAEDAKVVQDFEEALKTASDYADEVMVIGGGEIFNLALPLADRLYVTLIEKEYEGDTFFPNYGDEWNVVKESEEKENEDGTRYKFLVYERSQ</sequence>
<comment type="function">
    <text evidence="7">Key enzyme in folate metabolism. Catalyzes an essential reaction for de novo glycine and purine synthesis, and for DNA precursor synthesis.</text>
</comment>
<dbReference type="PIRSF" id="PIRSF000194">
    <property type="entry name" value="DHFR"/>
    <property type="match status" value="1"/>
</dbReference>
<evidence type="ECO:0000256" key="6">
    <source>
        <dbReference type="ARBA" id="ARBA00023002"/>
    </source>
</evidence>
<accession>A0ABV8X7A6</accession>
<comment type="catalytic activity">
    <reaction evidence="7">
        <text>(6S)-5,6,7,8-tetrahydrofolate + NADP(+) = 7,8-dihydrofolate + NADPH + H(+)</text>
        <dbReference type="Rhea" id="RHEA:15009"/>
        <dbReference type="ChEBI" id="CHEBI:15378"/>
        <dbReference type="ChEBI" id="CHEBI:57451"/>
        <dbReference type="ChEBI" id="CHEBI:57453"/>
        <dbReference type="ChEBI" id="CHEBI:57783"/>
        <dbReference type="ChEBI" id="CHEBI:58349"/>
        <dbReference type="EC" id="1.5.1.3"/>
    </reaction>
</comment>
<feature type="domain" description="DHFR" evidence="8">
    <location>
        <begin position="1"/>
        <end position="158"/>
    </location>
</feature>
<evidence type="ECO:0000256" key="4">
    <source>
        <dbReference type="ARBA" id="ARBA00022563"/>
    </source>
</evidence>
<evidence type="ECO:0000256" key="2">
    <source>
        <dbReference type="ARBA" id="ARBA00009539"/>
    </source>
</evidence>
<dbReference type="GO" id="GO:0004146">
    <property type="term" value="F:dihydrofolate reductase activity"/>
    <property type="evidence" value="ECO:0007669"/>
    <property type="project" value="UniProtKB-EC"/>
</dbReference>
<dbReference type="PRINTS" id="PR00070">
    <property type="entry name" value="DHFR"/>
</dbReference>
<gene>
    <name evidence="9" type="ORF">ACFOZY_12795</name>
</gene>
<dbReference type="Proteomes" id="UP001595817">
    <property type="component" value="Unassembled WGS sequence"/>
</dbReference>
<name>A0ABV8X7A6_9LACT</name>
<protein>
    <recommendedName>
        <fullName evidence="3 7">Dihydrofolate reductase</fullName>
        <ecNumber evidence="3 7">1.5.1.3</ecNumber>
    </recommendedName>
</protein>
<dbReference type="InterPro" id="IPR001796">
    <property type="entry name" value="DHFR_dom"/>
</dbReference>
<dbReference type="EMBL" id="JBHSEC010000019">
    <property type="protein sequence ID" value="MFC4411300.1"/>
    <property type="molecule type" value="Genomic_DNA"/>
</dbReference>
<evidence type="ECO:0000313" key="10">
    <source>
        <dbReference type="Proteomes" id="UP001595817"/>
    </source>
</evidence>
<dbReference type="InterPro" id="IPR012259">
    <property type="entry name" value="DHFR"/>
</dbReference>
<keyword evidence="10" id="KW-1185">Reference proteome</keyword>
<evidence type="ECO:0000259" key="8">
    <source>
        <dbReference type="PROSITE" id="PS51330"/>
    </source>
</evidence>
<organism evidence="9 10">
    <name type="scientific">Chungangia koreensis</name>
    <dbReference type="NCBI Taxonomy" id="752657"/>
    <lineage>
        <taxon>Bacteria</taxon>
        <taxon>Bacillati</taxon>
        <taxon>Bacillota</taxon>
        <taxon>Bacilli</taxon>
        <taxon>Lactobacillales</taxon>
        <taxon>Chungangia</taxon>
    </lineage>
</organism>
<reference evidence="10" key="1">
    <citation type="journal article" date="2019" name="Int. J. Syst. Evol. Microbiol.">
        <title>The Global Catalogue of Microorganisms (GCM) 10K type strain sequencing project: providing services to taxonomists for standard genome sequencing and annotation.</title>
        <authorList>
            <consortium name="The Broad Institute Genomics Platform"/>
            <consortium name="The Broad Institute Genome Sequencing Center for Infectious Disease"/>
            <person name="Wu L."/>
            <person name="Ma J."/>
        </authorList>
    </citation>
    <scope>NUCLEOTIDE SEQUENCE [LARGE SCALE GENOMIC DNA]</scope>
    <source>
        <strain evidence="10">CCUG 59778</strain>
    </source>
</reference>
<evidence type="ECO:0000256" key="7">
    <source>
        <dbReference type="PIRNR" id="PIRNR000194"/>
    </source>
</evidence>
<dbReference type="PANTHER" id="PTHR48069">
    <property type="entry name" value="DIHYDROFOLATE REDUCTASE"/>
    <property type="match status" value="1"/>
</dbReference>
<keyword evidence="4 7" id="KW-0554">One-carbon metabolism</keyword>
<dbReference type="EC" id="1.5.1.3" evidence="3 7"/>
<dbReference type="SUPFAM" id="SSF53597">
    <property type="entry name" value="Dihydrofolate reductase-like"/>
    <property type="match status" value="1"/>
</dbReference>
<comment type="similarity">
    <text evidence="2 7">Belongs to the dihydrofolate reductase family.</text>
</comment>
<evidence type="ECO:0000256" key="3">
    <source>
        <dbReference type="ARBA" id="ARBA00012856"/>
    </source>
</evidence>
<evidence type="ECO:0000256" key="5">
    <source>
        <dbReference type="ARBA" id="ARBA00022857"/>
    </source>
</evidence>
<dbReference type="InterPro" id="IPR024072">
    <property type="entry name" value="DHFR-like_dom_sf"/>
</dbReference>
<keyword evidence="6 7" id="KW-0560">Oxidoreductase</keyword>
<proteinExistence type="inferred from homology"/>
<dbReference type="RefSeq" id="WP_378156063.1">
    <property type="nucleotide sequence ID" value="NZ_JBHSEC010000019.1"/>
</dbReference>